<dbReference type="GO" id="GO:0046464">
    <property type="term" value="P:acylglycerol catabolic process"/>
    <property type="evidence" value="ECO:0007669"/>
    <property type="project" value="TreeGrafter"/>
</dbReference>
<dbReference type="Proteomes" id="UP000825890">
    <property type="component" value="Unassembled WGS sequence"/>
</dbReference>
<gene>
    <name evidence="3" type="ORF">CKM354_000571200</name>
</gene>
<dbReference type="GeneID" id="68291287"/>
<evidence type="ECO:0000259" key="2">
    <source>
        <dbReference type="PROSITE" id="PS50056"/>
    </source>
</evidence>
<dbReference type="InterPro" id="IPR000073">
    <property type="entry name" value="AB_hydrolase_1"/>
</dbReference>
<dbReference type="Pfam" id="PF00782">
    <property type="entry name" value="DSPc"/>
    <property type="match status" value="1"/>
</dbReference>
<dbReference type="InterPro" id="IPR000387">
    <property type="entry name" value="Tyr_Pase_dom"/>
</dbReference>
<dbReference type="GO" id="GO:0047372">
    <property type="term" value="F:monoacylglycerol lipase activity"/>
    <property type="evidence" value="ECO:0007669"/>
    <property type="project" value="TreeGrafter"/>
</dbReference>
<feature type="domain" description="Tyrosine specific protein phosphatases" evidence="2">
    <location>
        <begin position="548"/>
        <end position="613"/>
    </location>
</feature>
<keyword evidence="4" id="KW-1185">Reference proteome</keyword>
<dbReference type="InterPro" id="IPR029021">
    <property type="entry name" value="Prot-tyrosine_phosphatase-like"/>
</dbReference>
<dbReference type="EMBL" id="BOLY01000003">
    <property type="protein sequence ID" value="GIZ42441.1"/>
    <property type="molecule type" value="Genomic_DNA"/>
</dbReference>
<dbReference type="Gene3D" id="3.40.50.1820">
    <property type="entry name" value="alpha/beta hydrolase"/>
    <property type="match status" value="1"/>
</dbReference>
<dbReference type="PROSITE" id="PS50056">
    <property type="entry name" value="TYR_PHOSPHATASE_2"/>
    <property type="match status" value="1"/>
</dbReference>
<evidence type="ECO:0000256" key="1">
    <source>
        <dbReference type="SAM" id="MobiDB-lite"/>
    </source>
</evidence>
<name>A0A9P3CI41_9PEZI</name>
<evidence type="ECO:0000313" key="4">
    <source>
        <dbReference type="Proteomes" id="UP000825890"/>
    </source>
</evidence>
<organism evidence="3 4">
    <name type="scientific">Cercospora kikuchii</name>
    <dbReference type="NCBI Taxonomy" id="84275"/>
    <lineage>
        <taxon>Eukaryota</taxon>
        <taxon>Fungi</taxon>
        <taxon>Dikarya</taxon>
        <taxon>Ascomycota</taxon>
        <taxon>Pezizomycotina</taxon>
        <taxon>Dothideomycetes</taxon>
        <taxon>Dothideomycetidae</taxon>
        <taxon>Mycosphaerellales</taxon>
        <taxon>Mycosphaerellaceae</taxon>
        <taxon>Cercospora</taxon>
    </lineage>
</organism>
<dbReference type="SUPFAM" id="SSF53474">
    <property type="entry name" value="alpha/beta-Hydrolases"/>
    <property type="match status" value="1"/>
</dbReference>
<evidence type="ECO:0000313" key="3">
    <source>
        <dbReference type="EMBL" id="GIZ42441.1"/>
    </source>
</evidence>
<dbReference type="InterPro" id="IPR016130">
    <property type="entry name" value="Tyr_Pase_AS"/>
</dbReference>
<dbReference type="InterPro" id="IPR000340">
    <property type="entry name" value="Dual-sp_phosphatase_cat-dom"/>
</dbReference>
<dbReference type="OrthoDB" id="428974at2759"/>
<sequence length="643" mass="70630">MAPATLERLFTPALLVTAAAGIAALTWVVRKLPAFQEIKDELPAASTDPGLLKARTTYKRYSTPSGHVYPRIRTFYNEHTQASKLPADLPLIVLIHGLGGSAAQFAPLLNSLTQIAPCLAIDLPGCGLSDFKPDDIEAYTTTAFAELLHVAIEEHRNKEANQKVVLIGHSMGCSIAALLASSSSPLHHLCADTIISLIAVCPRSRGVSEEEMRGIRRVSYLPSFVFDLLRMADRRGGVDSVSVTRVIGKEADLETKKLQLRYNQQTRSATFQRITSALAKQETGATKDGHESVLGRSVWNGVKIPLLLVAGEDDKLAPPAEVEQIQEWLTTVRHDSVTNPPVSANGAIAQHLPAIAGDAAMATEQLSRSQTNTGLPEGESASADGVQHEESSTKHSIPLKTCIFAAPASHGLLYSTTNVRILSGYIENFLARHVDERLSPGWQLRHLSTSGKWDVKNLKKWQAVAPCSDPIAGMFRAMKTMREVDDEHSPPAFVKKYSWKVLTDGVAMVVDISLDAPVYDKAGLENGDVEYHKFPTVSKQPPGADEVEQFIALIDTLRQSPKLQDAKEGVPRPTIGVHCHYGFNRTGFLIICYLVERLEWDLEDALDEFSKKREPGVKHDHFVNELYIRYKAGKLERRGTIIH</sequence>
<accession>A0A9P3CI41</accession>
<comment type="caution">
    <text evidence="3">The sequence shown here is derived from an EMBL/GenBank/DDBJ whole genome shotgun (WGS) entry which is preliminary data.</text>
</comment>
<reference evidence="3 4" key="1">
    <citation type="submission" date="2021-01" db="EMBL/GenBank/DDBJ databases">
        <title>Cercospora kikuchii MAFF 305040 whole genome shotgun sequence.</title>
        <authorList>
            <person name="Kashiwa T."/>
            <person name="Suzuki T."/>
        </authorList>
    </citation>
    <scope>NUCLEOTIDE SEQUENCE [LARGE SCALE GENOMIC DNA]</scope>
    <source>
        <strain evidence="3 4">MAFF 305040</strain>
    </source>
</reference>
<protein>
    <recommendedName>
        <fullName evidence="2">Tyrosine specific protein phosphatases domain-containing protein</fullName>
    </recommendedName>
</protein>
<dbReference type="Pfam" id="PF00561">
    <property type="entry name" value="Abhydrolase_1"/>
    <property type="match status" value="1"/>
</dbReference>
<feature type="compositionally biased region" description="Polar residues" evidence="1">
    <location>
        <begin position="364"/>
        <end position="374"/>
    </location>
</feature>
<dbReference type="PROSITE" id="PS00383">
    <property type="entry name" value="TYR_PHOSPHATASE_1"/>
    <property type="match status" value="1"/>
</dbReference>
<dbReference type="RefSeq" id="XP_044656928.1">
    <property type="nucleotide sequence ID" value="XM_044800993.1"/>
</dbReference>
<dbReference type="Gene3D" id="3.90.190.10">
    <property type="entry name" value="Protein tyrosine phosphatase superfamily"/>
    <property type="match status" value="1"/>
</dbReference>
<dbReference type="AlphaFoldDB" id="A0A9P3CI41"/>
<dbReference type="InterPro" id="IPR029058">
    <property type="entry name" value="AB_hydrolase_fold"/>
</dbReference>
<proteinExistence type="predicted"/>
<dbReference type="FunFam" id="3.90.190.10:FF:000090">
    <property type="entry name" value="Dual specificity phosphatase catalytic domain protein"/>
    <property type="match status" value="1"/>
</dbReference>
<dbReference type="GO" id="GO:0016020">
    <property type="term" value="C:membrane"/>
    <property type="evidence" value="ECO:0007669"/>
    <property type="project" value="TreeGrafter"/>
</dbReference>
<dbReference type="PANTHER" id="PTHR43798">
    <property type="entry name" value="MONOACYLGLYCEROL LIPASE"/>
    <property type="match status" value="1"/>
</dbReference>
<dbReference type="SUPFAM" id="SSF52799">
    <property type="entry name" value="(Phosphotyrosine protein) phosphatases II"/>
    <property type="match status" value="1"/>
</dbReference>
<feature type="region of interest" description="Disordered" evidence="1">
    <location>
        <begin position="363"/>
        <end position="392"/>
    </location>
</feature>
<dbReference type="PANTHER" id="PTHR43798:SF5">
    <property type="entry name" value="MONOACYLGLYCEROL LIPASE ABHD6"/>
    <property type="match status" value="1"/>
</dbReference>
<dbReference type="InterPro" id="IPR050266">
    <property type="entry name" value="AB_hydrolase_sf"/>
</dbReference>